<dbReference type="InterPro" id="IPR013830">
    <property type="entry name" value="SGNH_hydro"/>
</dbReference>
<evidence type="ECO:0000313" key="2">
    <source>
        <dbReference type="EMBL" id="NYF78581.1"/>
    </source>
</evidence>
<dbReference type="SUPFAM" id="SSF52266">
    <property type="entry name" value="SGNH hydrolase"/>
    <property type="match status" value="1"/>
</dbReference>
<dbReference type="AlphaFoldDB" id="A0A7Y9TFB9"/>
<reference evidence="2 3" key="1">
    <citation type="submission" date="2020-07" db="EMBL/GenBank/DDBJ databases">
        <title>Genomic Encyclopedia of Type Strains, Phase IV (KMG-V): Genome sequencing to study the core and pangenomes of soil and plant-associated prokaryotes.</title>
        <authorList>
            <person name="Whitman W."/>
        </authorList>
    </citation>
    <scope>NUCLEOTIDE SEQUENCE [LARGE SCALE GENOMIC DNA]</scope>
    <source>
        <strain evidence="2 3">X4EP2</strain>
    </source>
</reference>
<gene>
    <name evidence="2" type="ORF">HDF17_000868</name>
</gene>
<proteinExistence type="predicted"/>
<organism evidence="2 3">
    <name type="scientific">Granulicella arctica</name>
    <dbReference type="NCBI Taxonomy" id="940613"/>
    <lineage>
        <taxon>Bacteria</taxon>
        <taxon>Pseudomonadati</taxon>
        <taxon>Acidobacteriota</taxon>
        <taxon>Terriglobia</taxon>
        <taxon>Terriglobales</taxon>
        <taxon>Acidobacteriaceae</taxon>
        <taxon>Granulicella</taxon>
    </lineage>
</organism>
<dbReference type="CDD" id="cd01836">
    <property type="entry name" value="FeeA_FeeB_like"/>
    <property type="match status" value="1"/>
</dbReference>
<dbReference type="Gene3D" id="3.40.50.1110">
    <property type="entry name" value="SGNH hydrolase"/>
    <property type="match status" value="1"/>
</dbReference>
<comment type="caution">
    <text evidence="2">The sequence shown here is derived from an EMBL/GenBank/DDBJ whole genome shotgun (WGS) entry which is preliminary data.</text>
</comment>
<dbReference type="Pfam" id="PF13472">
    <property type="entry name" value="Lipase_GDSL_2"/>
    <property type="match status" value="1"/>
</dbReference>
<keyword evidence="3" id="KW-1185">Reference proteome</keyword>
<dbReference type="EMBL" id="JACCCW010000001">
    <property type="protein sequence ID" value="NYF78581.1"/>
    <property type="molecule type" value="Genomic_DNA"/>
</dbReference>
<sequence length="252" mass="27877">MHKVGSPGPRSSTLLFYKYALGPWLIAQGKKMRRTVIRLPEPAGERNGSVGEPSGQPLRLLFVGDSSAAGVGVEEQRFALAPQVASKLAALRGSAVRWQLIAKTGATTASAMELLDRTPAQQSDVLVFSLGTNDVTRQRSPENFLRDYRRLVHRLQKETGAKSVVISGLPPLHILPAAPQPLRWYLGQYARRLDRDLRRWVASSPTFGFVCLQWAAAPEHMAIDRYHPGAGQYLSWAQRIAECVHTQTCEQV</sequence>
<protein>
    <submittedName>
        <fullName evidence="2">Lysophospholipase L1-like esterase</fullName>
    </submittedName>
</protein>
<evidence type="ECO:0000259" key="1">
    <source>
        <dbReference type="Pfam" id="PF13472"/>
    </source>
</evidence>
<feature type="domain" description="SGNH hydrolase-type esterase" evidence="1">
    <location>
        <begin position="62"/>
        <end position="229"/>
    </location>
</feature>
<dbReference type="InterPro" id="IPR036514">
    <property type="entry name" value="SGNH_hydro_sf"/>
</dbReference>
<dbReference type="GO" id="GO:0016788">
    <property type="term" value="F:hydrolase activity, acting on ester bonds"/>
    <property type="evidence" value="ECO:0007669"/>
    <property type="project" value="UniProtKB-ARBA"/>
</dbReference>
<name>A0A7Y9TFB9_9BACT</name>
<dbReference type="Proteomes" id="UP000589520">
    <property type="component" value="Unassembled WGS sequence"/>
</dbReference>
<accession>A0A7Y9TFB9</accession>
<evidence type="ECO:0000313" key="3">
    <source>
        <dbReference type="Proteomes" id="UP000589520"/>
    </source>
</evidence>